<dbReference type="Gene3D" id="1.20.1740.10">
    <property type="entry name" value="Amino acid/polyamine transporter I"/>
    <property type="match status" value="1"/>
</dbReference>
<feature type="transmembrane region" description="Helical" evidence="7">
    <location>
        <begin position="478"/>
        <end position="496"/>
    </location>
</feature>
<evidence type="ECO:0000313" key="8">
    <source>
        <dbReference type="EMBL" id="KAG0258179.1"/>
    </source>
</evidence>
<evidence type="ECO:0000256" key="3">
    <source>
        <dbReference type="ARBA" id="ARBA00022692"/>
    </source>
</evidence>
<keyword evidence="5 7" id="KW-0472">Membrane</keyword>
<dbReference type="EMBL" id="JAAAJA010000229">
    <property type="protein sequence ID" value="KAG0258179.1"/>
    <property type="molecule type" value="Genomic_DNA"/>
</dbReference>
<keyword evidence="4 7" id="KW-1133">Transmembrane helix</keyword>
<feature type="transmembrane region" description="Helical" evidence="7">
    <location>
        <begin position="421"/>
        <end position="441"/>
    </location>
</feature>
<feature type="region of interest" description="Disordered" evidence="6">
    <location>
        <begin position="586"/>
        <end position="678"/>
    </location>
</feature>
<dbReference type="AlphaFoldDB" id="A0A9P6U3X1"/>
<dbReference type="OrthoDB" id="5982228at2759"/>
<dbReference type="GO" id="GO:0005886">
    <property type="term" value="C:plasma membrane"/>
    <property type="evidence" value="ECO:0007669"/>
    <property type="project" value="TreeGrafter"/>
</dbReference>
<keyword evidence="2" id="KW-0813">Transport</keyword>
<feature type="transmembrane region" description="Helical" evidence="7">
    <location>
        <begin position="300"/>
        <end position="324"/>
    </location>
</feature>
<dbReference type="Proteomes" id="UP000726737">
    <property type="component" value="Unassembled WGS sequence"/>
</dbReference>
<feature type="transmembrane region" description="Helical" evidence="7">
    <location>
        <begin position="119"/>
        <end position="137"/>
    </location>
</feature>
<feature type="transmembrane region" description="Helical" evidence="7">
    <location>
        <begin position="59"/>
        <end position="81"/>
    </location>
</feature>
<feature type="transmembrane region" description="Helical" evidence="7">
    <location>
        <begin position="221"/>
        <end position="241"/>
    </location>
</feature>
<dbReference type="Pfam" id="PF13520">
    <property type="entry name" value="AA_permease_2"/>
    <property type="match status" value="1"/>
</dbReference>
<gene>
    <name evidence="8" type="primary">ATRC1</name>
    <name evidence="8" type="ORF">BG011_003444</name>
</gene>
<evidence type="ECO:0000256" key="1">
    <source>
        <dbReference type="ARBA" id="ARBA00004141"/>
    </source>
</evidence>
<evidence type="ECO:0000256" key="2">
    <source>
        <dbReference type="ARBA" id="ARBA00022448"/>
    </source>
</evidence>
<feature type="transmembrane region" description="Helical" evidence="7">
    <location>
        <begin position="261"/>
        <end position="279"/>
    </location>
</feature>
<feature type="transmembrane region" description="Helical" evidence="7">
    <location>
        <begin position="87"/>
        <end position="107"/>
    </location>
</feature>
<organism evidence="8 9">
    <name type="scientific">Mortierella polycephala</name>
    <dbReference type="NCBI Taxonomy" id="41804"/>
    <lineage>
        <taxon>Eukaryota</taxon>
        <taxon>Fungi</taxon>
        <taxon>Fungi incertae sedis</taxon>
        <taxon>Mucoromycota</taxon>
        <taxon>Mortierellomycotina</taxon>
        <taxon>Mortierellomycetes</taxon>
        <taxon>Mortierellales</taxon>
        <taxon>Mortierellaceae</taxon>
        <taxon>Mortierella</taxon>
    </lineage>
</organism>
<evidence type="ECO:0000256" key="6">
    <source>
        <dbReference type="SAM" id="MobiDB-lite"/>
    </source>
</evidence>
<dbReference type="InterPro" id="IPR002293">
    <property type="entry name" value="AA/rel_permease1"/>
</dbReference>
<feature type="transmembrane region" description="Helical" evidence="7">
    <location>
        <begin position="453"/>
        <end position="472"/>
    </location>
</feature>
<dbReference type="PANTHER" id="PTHR43243">
    <property type="entry name" value="INNER MEMBRANE TRANSPORTER YGJI-RELATED"/>
    <property type="match status" value="1"/>
</dbReference>
<comment type="caution">
    <text evidence="8">The sequence shown here is derived from an EMBL/GenBank/DDBJ whole genome shotgun (WGS) entry which is preliminary data.</text>
</comment>
<evidence type="ECO:0000313" key="9">
    <source>
        <dbReference type="Proteomes" id="UP000726737"/>
    </source>
</evidence>
<dbReference type="PANTHER" id="PTHR43243:SF4">
    <property type="entry name" value="CATIONIC AMINO ACID TRANSPORTER 4"/>
    <property type="match status" value="1"/>
</dbReference>
<protein>
    <submittedName>
        <fullName evidence="8">Cationic amino acid transporter-1</fullName>
    </submittedName>
</protein>
<dbReference type="GO" id="GO:0015171">
    <property type="term" value="F:amino acid transmembrane transporter activity"/>
    <property type="evidence" value="ECO:0007669"/>
    <property type="project" value="TreeGrafter"/>
</dbReference>
<reference evidence="8" key="1">
    <citation type="journal article" date="2020" name="Fungal Divers.">
        <title>Resolving the Mortierellaceae phylogeny through synthesis of multi-gene phylogenetics and phylogenomics.</title>
        <authorList>
            <person name="Vandepol N."/>
            <person name="Liber J."/>
            <person name="Desiro A."/>
            <person name="Na H."/>
            <person name="Kennedy M."/>
            <person name="Barry K."/>
            <person name="Grigoriev I.V."/>
            <person name="Miller A.N."/>
            <person name="O'Donnell K."/>
            <person name="Stajich J.E."/>
            <person name="Bonito G."/>
        </authorList>
    </citation>
    <scope>NUCLEOTIDE SEQUENCE</scope>
    <source>
        <strain evidence="8">KOD948</strain>
    </source>
</reference>
<feature type="transmembrane region" description="Helical" evidence="7">
    <location>
        <begin position="191"/>
        <end position="212"/>
    </location>
</feature>
<name>A0A9P6U3X1_9FUNG</name>
<feature type="transmembrane region" description="Helical" evidence="7">
    <location>
        <begin position="396"/>
        <end position="415"/>
    </location>
</feature>
<keyword evidence="3 7" id="KW-0812">Transmembrane</keyword>
<evidence type="ECO:0000256" key="7">
    <source>
        <dbReference type="SAM" id="Phobius"/>
    </source>
</evidence>
<keyword evidence="9" id="KW-1185">Reference proteome</keyword>
<accession>A0A9P6U3X1</accession>
<comment type="subcellular location">
    <subcellularLocation>
        <location evidence="1">Membrane</location>
        <topology evidence="1">Multi-pass membrane protein</topology>
    </subcellularLocation>
</comment>
<feature type="transmembrane region" description="Helical" evidence="7">
    <location>
        <begin position="344"/>
        <end position="367"/>
    </location>
</feature>
<proteinExistence type="predicted"/>
<feature type="compositionally biased region" description="Polar residues" evidence="6">
    <location>
        <begin position="618"/>
        <end position="629"/>
    </location>
</feature>
<evidence type="ECO:0000256" key="5">
    <source>
        <dbReference type="ARBA" id="ARBA00023136"/>
    </source>
</evidence>
<sequence>MDDDEGYYYTGQTPFRKPNESKLRFHARRLVAIQTLSRLEYTVEEAETKFNRALGPIELTFVGLGAVVGTGVFVILGTAAAENAGPSVTVSFLLGGIVSGIAALSYAEMASMIPIAGSAYTYAYATLGELAAWIIGWDLMLEYMIGAATVSVGWSFYFVSFMEDAFGLHIKGKWTDTPIIWEHDDFRRSHAYFNAPAFIISMIVTITIYYGIRMTARINNVLVAFKIIVLVIMIFAMVPFINRDNYSPYVPPNTGTYGQYGVSGVLQGASSVFFAYIGFDSVSTTAQEAKEPQVNLPVGIMMTLVISAMIYIGLSAVTVGVLNYVELGNKTPLVDAVRFTKMRWLVLLTELGALAATTSVILVLLIAQPRVFYAMSNDGLIPRVFSKIHPRHKTPYVATLVSGIICAICGGLLPIGPLSDISSVGTIFTFFVVNIGVIILRYTRKTVPRRFKVPGGIVLPAIGAASSLLLLQGAKREAVIRLLVWMSAGILVYLVYGRTHSEVNNPRIITEDEPMRVLHENFSVDSVNFSNYQGYTDEHLRRQYERQLARRMGHDNDATLCPGDDFIHGVGDGGNGVRAPDEVLYQGQQHQRRHQQQQQQVDEMTRRSPRNGGDNGVQRRTPTSDSGNETGAGVGVGTMDDIDDGQRSSLDRSSTAHAPIPSPRSNEPLNGYEVTNRE</sequence>
<evidence type="ECO:0000256" key="4">
    <source>
        <dbReference type="ARBA" id="ARBA00022989"/>
    </source>
</evidence>